<dbReference type="InterPro" id="IPR014798">
    <property type="entry name" value="Ocr"/>
</dbReference>
<dbReference type="InterPro" id="IPR036207">
    <property type="entry name" value="B-form_Ocr"/>
</dbReference>
<protein>
    <submittedName>
        <fullName evidence="1">Protein kinase</fullName>
    </submittedName>
</protein>
<dbReference type="EMBL" id="ON461912">
    <property type="protein sequence ID" value="UXQ88742.1"/>
    <property type="molecule type" value="Genomic_DNA"/>
</dbReference>
<evidence type="ECO:0000313" key="1">
    <source>
        <dbReference type="EMBL" id="UXQ88742.1"/>
    </source>
</evidence>
<dbReference type="Gene3D" id="1.20.120.780">
    <property type="entry name" value="DNA mimic ocr"/>
    <property type="match status" value="1"/>
</dbReference>
<organism evidence="1 2">
    <name type="scientific">Salmonella phage PST_H2</name>
    <dbReference type="NCBI Taxonomy" id="2978975"/>
    <lineage>
        <taxon>Viruses</taxon>
        <taxon>Duplodnaviria</taxon>
        <taxon>Heunggongvirae</taxon>
        <taxon>Uroviricota</taxon>
        <taxon>Caudoviricetes</taxon>
        <taxon>Autographivirales</taxon>
        <taxon>Autosignataviridae</taxon>
        <taxon>Molineuxvirinae</taxon>
        <taxon>Guangxivirus</taxon>
        <taxon>Guangxivirus PSTH2</taxon>
    </lineage>
</organism>
<evidence type="ECO:0000313" key="2">
    <source>
        <dbReference type="Proteomes" id="UP001060583"/>
    </source>
</evidence>
<dbReference type="Proteomes" id="UP001060583">
    <property type="component" value="Segment"/>
</dbReference>
<dbReference type="SUPFAM" id="SSF101059">
    <property type="entry name" value="B-form DNA mimic Ocr"/>
    <property type="match status" value="1"/>
</dbReference>
<keyword evidence="2" id="KW-1185">Reference proteome</keyword>
<dbReference type="Pfam" id="PF08684">
    <property type="entry name" value="ocr"/>
    <property type="match status" value="1"/>
</dbReference>
<sequence length="116" mass="13316">MERNANAYYDLQAHAFELLKERIAYEDIQHASDAGDVIHEVADDVTPIYYHEIFTVMAADGIDIDFEDSGLIPETKDASIICQARICEQLTIDMWNNIDQIVDEYLETLEEEEDAE</sequence>
<dbReference type="GO" id="GO:0016301">
    <property type="term" value="F:kinase activity"/>
    <property type="evidence" value="ECO:0007669"/>
    <property type="project" value="UniProtKB-KW"/>
</dbReference>
<keyword evidence="1" id="KW-0418">Kinase</keyword>
<name>A0A977TG56_9CAUD</name>
<proteinExistence type="predicted"/>
<reference evidence="1" key="1">
    <citation type="submission" date="2022-05" db="EMBL/GenBank/DDBJ databases">
        <authorList>
            <person name="Ma D."/>
        </authorList>
    </citation>
    <scope>NUCLEOTIDE SEQUENCE</scope>
</reference>
<accession>A0A977TG56</accession>
<keyword evidence="1" id="KW-0808">Transferase</keyword>